<feature type="domain" description="tRNA pseudouridylate synthase B C-terminal" evidence="8">
    <location>
        <begin position="172"/>
        <end position="226"/>
    </location>
</feature>
<evidence type="ECO:0000259" key="6">
    <source>
        <dbReference type="Pfam" id="PF01472"/>
    </source>
</evidence>
<dbReference type="InterPro" id="IPR015947">
    <property type="entry name" value="PUA-like_sf"/>
</dbReference>
<proteinExistence type="inferred from homology"/>
<organism evidence="9 10">
    <name type="scientific">Thermotoga petrophila</name>
    <dbReference type="NCBI Taxonomy" id="93929"/>
    <lineage>
        <taxon>Bacteria</taxon>
        <taxon>Thermotogati</taxon>
        <taxon>Thermotogota</taxon>
        <taxon>Thermotogae</taxon>
        <taxon>Thermotogales</taxon>
        <taxon>Thermotogaceae</taxon>
        <taxon>Thermotoga</taxon>
    </lineage>
</organism>
<evidence type="ECO:0000259" key="8">
    <source>
        <dbReference type="Pfam" id="PF16198"/>
    </source>
</evidence>
<keyword evidence="3 5" id="KW-0819">tRNA processing</keyword>
<feature type="active site" description="Nucleophile" evidence="5">
    <location>
        <position position="39"/>
    </location>
</feature>
<dbReference type="RefSeq" id="WP_012895800.1">
    <property type="nucleotide sequence ID" value="NZ_DAITJQ010000001.1"/>
</dbReference>
<dbReference type="AlphaFoldDB" id="A0A117L3H2"/>
<feature type="domain" description="Pseudouridine synthase II N-terminal" evidence="7">
    <location>
        <begin position="24"/>
        <end position="171"/>
    </location>
</feature>
<comment type="function">
    <text evidence="5">Responsible for synthesis of pseudouridine from uracil-55 in the psi GC loop of transfer RNAs.</text>
</comment>
<evidence type="ECO:0000256" key="4">
    <source>
        <dbReference type="ARBA" id="ARBA00023235"/>
    </source>
</evidence>
<evidence type="ECO:0000256" key="5">
    <source>
        <dbReference type="HAMAP-Rule" id="MF_01080"/>
    </source>
</evidence>
<dbReference type="CDD" id="cd21905">
    <property type="entry name" value="PUA_TruB_thermotogae"/>
    <property type="match status" value="1"/>
</dbReference>
<dbReference type="PANTHER" id="PTHR13767:SF2">
    <property type="entry name" value="PSEUDOURIDYLATE SYNTHASE TRUB1"/>
    <property type="match status" value="1"/>
</dbReference>
<feature type="domain" description="PUA" evidence="6">
    <location>
        <begin position="230"/>
        <end position="292"/>
    </location>
</feature>
<evidence type="ECO:0000313" key="9">
    <source>
        <dbReference type="EMBL" id="KUK23544.1"/>
    </source>
</evidence>
<dbReference type="SUPFAM" id="SSF88697">
    <property type="entry name" value="PUA domain-like"/>
    <property type="match status" value="1"/>
</dbReference>
<dbReference type="Pfam" id="PF01509">
    <property type="entry name" value="TruB_N"/>
    <property type="match status" value="1"/>
</dbReference>
<dbReference type="EC" id="5.4.99.25" evidence="5"/>
<dbReference type="PATRIC" id="fig|93930.3.peg.1145"/>
<dbReference type="GO" id="GO:0031119">
    <property type="term" value="P:tRNA pseudouridine synthesis"/>
    <property type="evidence" value="ECO:0007669"/>
    <property type="project" value="UniProtKB-UniRule"/>
</dbReference>
<dbReference type="Proteomes" id="UP000058636">
    <property type="component" value="Unassembled WGS sequence"/>
</dbReference>
<dbReference type="InterPro" id="IPR014780">
    <property type="entry name" value="tRNA_psdUridine_synth_TruB"/>
</dbReference>
<dbReference type="HAMAP" id="MF_01080">
    <property type="entry name" value="TruB_bact"/>
    <property type="match status" value="1"/>
</dbReference>
<dbReference type="InterPro" id="IPR032819">
    <property type="entry name" value="TruB_C"/>
</dbReference>
<evidence type="ECO:0000256" key="2">
    <source>
        <dbReference type="ARBA" id="ARBA00005642"/>
    </source>
</evidence>
<comment type="caution">
    <text evidence="9">The sequence shown here is derived from an EMBL/GenBank/DDBJ whole genome shotgun (WGS) entry which is preliminary data.</text>
</comment>
<dbReference type="GO" id="GO:0160148">
    <property type="term" value="F:tRNA pseudouridine(55) synthase activity"/>
    <property type="evidence" value="ECO:0007669"/>
    <property type="project" value="UniProtKB-EC"/>
</dbReference>
<evidence type="ECO:0000256" key="3">
    <source>
        <dbReference type="ARBA" id="ARBA00022694"/>
    </source>
</evidence>
<evidence type="ECO:0000313" key="10">
    <source>
        <dbReference type="Proteomes" id="UP000058636"/>
    </source>
</evidence>
<dbReference type="GO" id="GO:1990481">
    <property type="term" value="P:mRNA pseudouridine synthesis"/>
    <property type="evidence" value="ECO:0007669"/>
    <property type="project" value="TreeGrafter"/>
</dbReference>
<dbReference type="PANTHER" id="PTHR13767">
    <property type="entry name" value="TRNA-PSEUDOURIDINE SYNTHASE"/>
    <property type="match status" value="1"/>
</dbReference>
<name>A0A117L3H2_9THEM</name>
<reference evidence="9 10" key="1">
    <citation type="journal article" date="2015" name="MBio">
        <title>Genome-Resolved Metagenomic Analysis Reveals Roles for Candidate Phyla and Other Microbial Community Members in Biogeochemical Transformations in Oil Reservoirs.</title>
        <authorList>
            <person name="Hu P."/>
            <person name="Tom L."/>
            <person name="Singh A."/>
            <person name="Thomas B.C."/>
            <person name="Baker B.J."/>
            <person name="Piceno Y.M."/>
            <person name="Andersen G.L."/>
            <person name="Banfield J.F."/>
        </authorList>
    </citation>
    <scope>NUCLEOTIDE SEQUENCE [LARGE SCALE GENOMIC DNA]</scope>
    <source>
        <strain evidence="9">46_26</strain>
    </source>
</reference>
<protein>
    <recommendedName>
        <fullName evidence="5">tRNA pseudouridine synthase B</fullName>
        <ecNumber evidence="5">5.4.99.25</ecNumber>
    </recommendedName>
    <alternativeName>
        <fullName evidence="5">tRNA pseudouridine(55) synthase</fullName>
        <shortName evidence="5">Psi55 synthase</shortName>
    </alternativeName>
    <alternativeName>
        <fullName evidence="5">tRNA pseudouridylate synthase</fullName>
    </alternativeName>
    <alternativeName>
        <fullName evidence="5">tRNA-uridine isomerase</fullName>
    </alternativeName>
</protein>
<dbReference type="GO" id="GO:0003723">
    <property type="term" value="F:RNA binding"/>
    <property type="evidence" value="ECO:0007669"/>
    <property type="project" value="InterPro"/>
</dbReference>
<evidence type="ECO:0000259" key="7">
    <source>
        <dbReference type="Pfam" id="PF01509"/>
    </source>
</evidence>
<evidence type="ECO:0000256" key="1">
    <source>
        <dbReference type="ARBA" id="ARBA00000385"/>
    </source>
</evidence>
<dbReference type="Gene3D" id="2.30.130.10">
    <property type="entry name" value="PUA domain"/>
    <property type="match status" value="1"/>
</dbReference>
<dbReference type="NCBIfam" id="TIGR00431">
    <property type="entry name" value="TruB"/>
    <property type="match status" value="1"/>
</dbReference>
<dbReference type="InterPro" id="IPR036974">
    <property type="entry name" value="PUA_sf"/>
</dbReference>
<dbReference type="EMBL" id="LGFG01000017">
    <property type="protein sequence ID" value="KUK23544.1"/>
    <property type="molecule type" value="Genomic_DNA"/>
</dbReference>
<dbReference type="InterPro" id="IPR020103">
    <property type="entry name" value="PsdUridine_synth_cat_dom_sf"/>
</dbReference>
<dbReference type="SUPFAM" id="SSF55120">
    <property type="entry name" value="Pseudouridine synthase"/>
    <property type="match status" value="1"/>
</dbReference>
<comment type="similarity">
    <text evidence="2 5">Belongs to the pseudouridine synthase TruB family. Type 1 subfamily.</text>
</comment>
<dbReference type="CDD" id="cd02573">
    <property type="entry name" value="PseudoU_synth_EcTruB"/>
    <property type="match status" value="1"/>
</dbReference>
<dbReference type="InterPro" id="IPR002501">
    <property type="entry name" value="PsdUridine_synth_N"/>
</dbReference>
<dbReference type="InterPro" id="IPR002478">
    <property type="entry name" value="PUA"/>
</dbReference>
<keyword evidence="4 5" id="KW-0413">Isomerase</keyword>
<dbReference type="Pfam" id="PF16198">
    <property type="entry name" value="TruB_C_2"/>
    <property type="match status" value="1"/>
</dbReference>
<dbReference type="Gene3D" id="3.30.2350.10">
    <property type="entry name" value="Pseudouridine synthase"/>
    <property type="match status" value="1"/>
</dbReference>
<sequence>MKHGILVAYKPKGPTSHDVVDEVRKKLKTRKVGHGGTLDPFACGVLIIGVNQGTRILEFYKDLKKVYWVRMRLGLITETFDITGEVVEERECNATEEEIREAIFSFVGEYDQVPPAYSAKKHKGERLYKLAREGKIINLPPKRVKIFKIWDVNVEGRDVSFRAEVSPGTYIRSLCMDIGYKLGCGATAVELVRESVGSYTIEESLNVFEAAPEEIENRIIPLEKCLEWLPRVVVHQESTKTILNGSQIHLEMLKEWDGFKKGEVVRVFNEEGQLLALAEAERNSSFLETLRKHERNERVLTLRKVFNTR</sequence>
<accession>A0A117L3H2</accession>
<dbReference type="PROSITE" id="PS50890">
    <property type="entry name" value="PUA"/>
    <property type="match status" value="1"/>
</dbReference>
<gene>
    <name evidence="5" type="primary">truB</name>
    <name evidence="9" type="ORF">XD57_0362</name>
</gene>
<dbReference type="Pfam" id="PF01472">
    <property type="entry name" value="PUA"/>
    <property type="match status" value="1"/>
</dbReference>
<comment type="catalytic activity">
    <reaction evidence="1 5">
        <text>uridine(55) in tRNA = pseudouridine(55) in tRNA</text>
        <dbReference type="Rhea" id="RHEA:42532"/>
        <dbReference type="Rhea" id="RHEA-COMP:10101"/>
        <dbReference type="Rhea" id="RHEA-COMP:10102"/>
        <dbReference type="ChEBI" id="CHEBI:65314"/>
        <dbReference type="ChEBI" id="CHEBI:65315"/>
        <dbReference type="EC" id="5.4.99.25"/>
    </reaction>
</comment>